<feature type="transmembrane region" description="Helical" evidence="1">
    <location>
        <begin position="7"/>
        <end position="26"/>
    </location>
</feature>
<dbReference type="AlphaFoldDB" id="A0A8D8XWK2"/>
<accession>A0A8D8XWK2</accession>
<name>A0A8D8XWK2_9HEMI</name>
<protein>
    <submittedName>
        <fullName evidence="2">Uncharacterized protein</fullName>
    </submittedName>
</protein>
<dbReference type="EMBL" id="HBUF01348956">
    <property type="protein sequence ID" value="CAG6712097.1"/>
    <property type="molecule type" value="Transcribed_RNA"/>
</dbReference>
<organism evidence="2">
    <name type="scientific">Cacopsylla melanoneura</name>
    <dbReference type="NCBI Taxonomy" id="428564"/>
    <lineage>
        <taxon>Eukaryota</taxon>
        <taxon>Metazoa</taxon>
        <taxon>Ecdysozoa</taxon>
        <taxon>Arthropoda</taxon>
        <taxon>Hexapoda</taxon>
        <taxon>Insecta</taxon>
        <taxon>Pterygota</taxon>
        <taxon>Neoptera</taxon>
        <taxon>Paraneoptera</taxon>
        <taxon>Hemiptera</taxon>
        <taxon>Sternorrhyncha</taxon>
        <taxon>Psylloidea</taxon>
        <taxon>Psyllidae</taxon>
        <taxon>Psyllinae</taxon>
        <taxon>Cacopsylla</taxon>
    </lineage>
</organism>
<proteinExistence type="predicted"/>
<evidence type="ECO:0000313" key="2">
    <source>
        <dbReference type="EMBL" id="CAG6712097.1"/>
    </source>
</evidence>
<keyword evidence="1" id="KW-0812">Transmembrane</keyword>
<reference evidence="2" key="1">
    <citation type="submission" date="2021-05" db="EMBL/GenBank/DDBJ databases">
        <authorList>
            <person name="Alioto T."/>
            <person name="Alioto T."/>
            <person name="Gomez Garrido J."/>
        </authorList>
    </citation>
    <scope>NUCLEOTIDE SEQUENCE</scope>
</reference>
<evidence type="ECO:0000256" key="1">
    <source>
        <dbReference type="SAM" id="Phobius"/>
    </source>
</evidence>
<sequence>MSHLITYLGCNYSYLLFLLLSILFLLEKQGNQSGVGNRRTAVRIRTAKLKSPDRGQNFIFVNFPVTGFYPSCYFFFLFLFLFFCFHYNLLFIFTWSESESHEQRERDRPQSQRNQK</sequence>
<keyword evidence="1" id="KW-0472">Membrane</keyword>
<keyword evidence="1" id="KW-1133">Transmembrane helix</keyword>